<keyword evidence="4 6" id="KW-0460">Magnesium</keyword>
<accession>A0A0D7B3G0</accession>
<comment type="similarity">
    <text evidence="2 6">Belongs to the terpene synthase family.</text>
</comment>
<dbReference type="PANTHER" id="PTHR35201:SF4">
    <property type="entry name" value="BETA-PINACENE SYNTHASE-RELATED"/>
    <property type="match status" value="1"/>
</dbReference>
<gene>
    <name evidence="7" type="ORF">CYLTODRAFT_380537</name>
</gene>
<dbReference type="SFLD" id="SFLDS00005">
    <property type="entry name" value="Isoprenoid_Synthase_Type_I"/>
    <property type="match status" value="1"/>
</dbReference>
<keyword evidence="8" id="KW-1185">Reference proteome</keyword>
<dbReference type="GO" id="GO:0008299">
    <property type="term" value="P:isoprenoid biosynthetic process"/>
    <property type="evidence" value="ECO:0007669"/>
    <property type="project" value="UniProtKB-ARBA"/>
</dbReference>
<dbReference type="EMBL" id="KN880622">
    <property type="protein sequence ID" value="KIY64715.1"/>
    <property type="molecule type" value="Genomic_DNA"/>
</dbReference>
<dbReference type="OrthoDB" id="6486656at2759"/>
<dbReference type="InterPro" id="IPR008949">
    <property type="entry name" value="Isoprenoid_synthase_dom_sf"/>
</dbReference>
<dbReference type="GO" id="GO:0010333">
    <property type="term" value="F:terpene synthase activity"/>
    <property type="evidence" value="ECO:0007669"/>
    <property type="project" value="InterPro"/>
</dbReference>
<protein>
    <recommendedName>
        <fullName evidence="6">Terpene synthase</fullName>
        <ecNumber evidence="6">4.2.3.-</ecNumber>
    </recommendedName>
</protein>
<evidence type="ECO:0000256" key="2">
    <source>
        <dbReference type="ARBA" id="ARBA00006333"/>
    </source>
</evidence>
<dbReference type="InterPro" id="IPR034686">
    <property type="entry name" value="Terpene_cyclase-like_2"/>
</dbReference>
<keyword evidence="3 6" id="KW-0479">Metal-binding</keyword>
<dbReference type="AlphaFoldDB" id="A0A0D7B3G0"/>
<evidence type="ECO:0000313" key="8">
    <source>
        <dbReference type="Proteomes" id="UP000054007"/>
    </source>
</evidence>
<dbReference type="Gene3D" id="1.10.600.10">
    <property type="entry name" value="Farnesyl Diphosphate Synthase"/>
    <property type="match status" value="1"/>
</dbReference>
<dbReference type="EC" id="4.2.3.-" evidence="6"/>
<keyword evidence="5 6" id="KW-0456">Lyase</keyword>
<dbReference type="GO" id="GO:0046872">
    <property type="term" value="F:metal ion binding"/>
    <property type="evidence" value="ECO:0007669"/>
    <property type="project" value="UniProtKB-KW"/>
</dbReference>
<reference evidence="7 8" key="1">
    <citation type="journal article" date="2015" name="Fungal Genet. Biol.">
        <title>Evolution of novel wood decay mechanisms in Agaricales revealed by the genome sequences of Fistulina hepatica and Cylindrobasidium torrendii.</title>
        <authorList>
            <person name="Floudas D."/>
            <person name="Held B.W."/>
            <person name="Riley R."/>
            <person name="Nagy L.G."/>
            <person name="Koehler G."/>
            <person name="Ransdell A.S."/>
            <person name="Younus H."/>
            <person name="Chow J."/>
            <person name="Chiniquy J."/>
            <person name="Lipzen A."/>
            <person name="Tritt A."/>
            <person name="Sun H."/>
            <person name="Haridas S."/>
            <person name="LaButti K."/>
            <person name="Ohm R.A."/>
            <person name="Kues U."/>
            <person name="Blanchette R.A."/>
            <person name="Grigoriev I.V."/>
            <person name="Minto R.E."/>
            <person name="Hibbett D.S."/>
        </authorList>
    </citation>
    <scope>NUCLEOTIDE SEQUENCE [LARGE SCALE GENOMIC DNA]</scope>
    <source>
        <strain evidence="7 8">FP15055 ss-10</strain>
    </source>
</reference>
<proteinExistence type="inferred from homology"/>
<comment type="cofactor">
    <cofactor evidence="1 6">
        <name>Mg(2+)</name>
        <dbReference type="ChEBI" id="CHEBI:18420"/>
    </cofactor>
</comment>
<dbReference type="Proteomes" id="UP000054007">
    <property type="component" value="Unassembled WGS sequence"/>
</dbReference>
<dbReference type="PANTHER" id="PTHR35201">
    <property type="entry name" value="TERPENE SYNTHASE"/>
    <property type="match status" value="1"/>
</dbReference>
<evidence type="ECO:0000256" key="6">
    <source>
        <dbReference type="RuleBase" id="RU366034"/>
    </source>
</evidence>
<evidence type="ECO:0000256" key="4">
    <source>
        <dbReference type="ARBA" id="ARBA00022842"/>
    </source>
</evidence>
<name>A0A0D7B3G0_9AGAR</name>
<evidence type="ECO:0000256" key="3">
    <source>
        <dbReference type="ARBA" id="ARBA00022723"/>
    </source>
</evidence>
<evidence type="ECO:0000256" key="1">
    <source>
        <dbReference type="ARBA" id="ARBA00001946"/>
    </source>
</evidence>
<dbReference type="SFLD" id="SFLDG01020">
    <property type="entry name" value="Terpene_Cyclase_Like_2"/>
    <property type="match status" value="1"/>
</dbReference>
<dbReference type="Pfam" id="PF19086">
    <property type="entry name" value="Terpene_syn_C_2"/>
    <property type="match status" value="1"/>
</dbReference>
<dbReference type="SUPFAM" id="SSF48576">
    <property type="entry name" value="Terpenoid synthases"/>
    <property type="match status" value="1"/>
</dbReference>
<organism evidence="7 8">
    <name type="scientific">Cylindrobasidium torrendii FP15055 ss-10</name>
    <dbReference type="NCBI Taxonomy" id="1314674"/>
    <lineage>
        <taxon>Eukaryota</taxon>
        <taxon>Fungi</taxon>
        <taxon>Dikarya</taxon>
        <taxon>Basidiomycota</taxon>
        <taxon>Agaricomycotina</taxon>
        <taxon>Agaricomycetes</taxon>
        <taxon>Agaricomycetidae</taxon>
        <taxon>Agaricales</taxon>
        <taxon>Marasmiineae</taxon>
        <taxon>Physalacriaceae</taxon>
        <taxon>Cylindrobasidium</taxon>
    </lineage>
</organism>
<sequence length="352" mass="40508">MASEQPYVYTIPDLMAGWPFPTHPNVNSERINAESKAWVESYGAFNEKAQNTFNRCNFGAFAARAYPNSPPHHYRPAVDLINYYFVYDELSDEKDGETVRLQAQAIMNAIRNPYAPPPENEHVLGTMARDFWRRTLEDGKASHSTAQRFMDTFEEYTETVRQQAADRDHDILRPSAEYLEMRRGTVGVRPSFDFFVLSDELPNEVLEHPTVASLIRCAIDMSIMSNDIYSFNIEQARGDKNHNLVSVIMAEEKTDIQGAIDHISKKYDELRLLFLHNYKHLPELGDAKLKKTLEDYCLGLGTWVTTNDEWSFITPRYFGDKREEVRRTKKVTLLPRIVPANVFKVDPDATVV</sequence>
<evidence type="ECO:0000256" key="5">
    <source>
        <dbReference type="ARBA" id="ARBA00023239"/>
    </source>
</evidence>
<evidence type="ECO:0000313" key="7">
    <source>
        <dbReference type="EMBL" id="KIY64715.1"/>
    </source>
</evidence>